<gene>
    <name evidence="1" type="ORF">AVEN_238236_1</name>
</gene>
<protein>
    <submittedName>
        <fullName evidence="1">Uncharacterized protein</fullName>
    </submittedName>
</protein>
<comment type="caution">
    <text evidence="1">The sequence shown here is derived from an EMBL/GenBank/DDBJ whole genome shotgun (WGS) entry which is preliminary data.</text>
</comment>
<organism evidence="1 2">
    <name type="scientific">Araneus ventricosus</name>
    <name type="common">Orbweaver spider</name>
    <name type="synonym">Epeira ventricosa</name>
    <dbReference type="NCBI Taxonomy" id="182803"/>
    <lineage>
        <taxon>Eukaryota</taxon>
        <taxon>Metazoa</taxon>
        <taxon>Ecdysozoa</taxon>
        <taxon>Arthropoda</taxon>
        <taxon>Chelicerata</taxon>
        <taxon>Arachnida</taxon>
        <taxon>Araneae</taxon>
        <taxon>Araneomorphae</taxon>
        <taxon>Entelegynae</taxon>
        <taxon>Araneoidea</taxon>
        <taxon>Araneidae</taxon>
        <taxon>Araneus</taxon>
    </lineage>
</organism>
<evidence type="ECO:0000313" key="1">
    <source>
        <dbReference type="EMBL" id="GBN51529.1"/>
    </source>
</evidence>
<sequence length="72" mass="8057">MGGALHYAAVRKTVALEIDSRKISVAVKGLSIPKIELEDRRLKYWLSMIEVPLLRAASTDVTIHHKIVKSCE</sequence>
<name>A0A4Y2PKA5_ARAVE</name>
<evidence type="ECO:0000313" key="2">
    <source>
        <dbReference type="Proteomes" id="UP000499080"/>
    </source>
</evidence>
<dbReference type="EMBL" id="BGPR01011469">
    <property type="protein sequence ID" value="GBN51529.1"/>
    <property type="molecule type" value="Genomic_DNA"/>
</dbReference>
<dbReference type="AlphaFoldDB" id="A0A4Y2PKA5"/>
<proteinExistence type="predicted"/>
<accession>A0A4Y2PKA5</accession>
<reference evidence="1 2" key="1">
    <citation type="journal article" date="2019" name="Sci. Rep.">
        <title>Orb-weaving spider Araneus ventricosus genome elucidates the spidroin gene catalogue.</title>
        <authorList>
            <person name="Kono N."/>
            <person name="Nakamura H."/>
            <person name="Ohtoshi R."/>
            <person name="Moran D.A.P."/>
            <person name="Shinohara A."/>
            <person name="Yoshida Y."/>
            <person name="Fujiwara M."/>
            <person name="Mori M."/>
            <person name="Tomita M."/>
            <person name="Arakawa K."/>
        </authorList>
    </citation>
    <scope>NUCLEOTIDE SEQUENCE [LARGE SCALE GENOMIC DNA]</scope>
</reference>
<dbReference type="Proteomes" id="UP000499080">
    <property type="component" value="Unassembled WGS sequence"/>
</dbReference>
<keyword evidence="2" id="KW-1185">Reference proteome</keyword>